<sequence>MAAASKKAAALSFLFVFVLLLAVDTTVAQGRQLCRRDNPLCHGGATRLDTIGTYLKGCSSIVAAITVMMVL</sequence>
<protein>
    <submittedName>
        <fullName evidence="2">Uncharacterized protein</fullName>
    </submittedName>
</protein>
<feature type="chain" id="PRO_5029519998" evidence="1">
    <location>
        <begin position="29"/>
        <end position="71"/>
    </location>
</feature>
<dbReference type="Proteomes" id="UP000594263">
    <property type="component" value="Unplaced"/>
</dbReference>
<reference evidence="2" key="1">
    <citation type="submission" date="2021-01" db="UniProtKB">
        <authorList>
            <consortium name="EnsemblPlants"/>
        </authorList>
    </citation>
    <scope>IDENTIFICATION</scope>
</reference>
<name>A0A7N0V3A5_KALFE</name>
<feature type="signal peptide" evidence="1">
    <location>
        <begin position="1"/>
        <end position="28"/>
    </location>
</feature>
<dbReference type="EnsemblPlants" id="Kaladp0096s0057.1.v1.1">
    <property type="protein sequence ID" value="Kaladp0096s0057.1.v1.1.CDS.1"/>
    <property type="gene ID" value="Kaladp0096s0057.v1.1"/>
</dbReference>
<dbReference type="AlphaFoldDB" id="A0A7N0V3A5"/>
<accession>A0A7N0V3A5</accession>
<evidence type="ECO:0000313" key="3">
    <source>
        <dbReference type="Proteomes" id="UP000594263"/>
    </source>
</evidence>
<keyword evidence="3" id="KW-1185">Reference proteome</keyword>
<organism evidence="2 3">
    <name type="scientific">Kalanchoe fedtschenkoi</name>
    <name type="common">Lavender scallops</name>
    <name type="synonym">South American air plant</name>
    <dbReference type="NCBI Taxonomy" id="63787"/>
    <lineage>
        <taxon>Eukaryota</taxon>
        <taxon>Viridiplantae</taxon>
        <taxon>Streptophyta</taxon>
        <taxon>Embryophyta</taxon>
        <taxon>Tracheophyta</taxon>
        <taxon>Spermatophyta</taxon>
        <taxon>Magnoliopsida</taxon>
        <taxon>eudicotyledons</taxon>
        <taxon>Gunneridae</taxon>
        <taxon>Pentapetalae</taxon>
        <taxon>Saxifragales</taxon>
        <taxon>Crassulaceae</taxon>
        <taxon>Kalanchoe</taxon>
    </lineage>
</organism>
<dbReference type="Gramene" id="Kaladp0096s0057.1.v1.1">
    <property type="protein sequence ID" value="Kaladp0096s0057.1.v1.1.CDS.1"/>
    <property type="gene ID" value="Kaladp0096s0057.v1.1"/>
</dbReference>
<evidence type="ECO:0000313" key="2">
    <source>
        <dbReference type="EnsemblPlants" id="Kaladp0096s0057.1.v1.1.CDS.1"/>
    </source>
</evidence>
<proteinExistence type="predicted"/>
<keyword evidence="1" id="KW-0732">Signal</keyword>
<evidence type="ECO:0000256" key="1">
    <source>
        <dbReference type="SAM" id="SignalP"/>
    </source>
</evidence>